<sequence length="255" mass="26794">MGLGTAGTIIVVIIVLAAAGALGWIVFSRWRAQRLGLPPPSWTSFIPFRKSEPSYGPPQPAPGGVVGWFNDQVRKFRNRNNRTAAGAYEGGYSASGGGAAARSGRRGFGPLDPDDAWDARVGNEADAYGPHGYYEEEQELGLAPRHQQQQQDTSYGGASAAGGDGYQMNLAATPGVDEESRGRTLSRSPDPSGRGLGVPGRAGGNPFDDDAAEPSNLSLRGVSPRPIDTAPGAAATQGKDQESPTERRSVFRENV</sequence>
<keyword evidence="2" id="KW-0812">Transmembrane</keyword>
<organism evidence="3 4">
    <name type="scientific">Pleurostoma richardsiae</name>
    <dbReference type="NCBI Taxonomy" id="41990"/>
    <lineage>
        <taxon>Eukaryota</taxon>
        <taxon>Fungi</taxon>
        <taxon>Dikarya</taxon>
        <taxon>Ascomycota</taxon>
        <taxon>Pezizomycotina</taxon>
        <taxon>Sordariomycetes</taxon>
        <taxon>Sordariomycetidae</taxon>
        <taxon>Calosphaeriales</taxon>
        <taxon>Pleurostomataceae</taxon>
        <taxon>Pleurostoma</taxon>
    </lineage>
</organism>
<feature type="compositionally biased region" description="Gly residues" evidence="1">
    <location>
        <begin position="194"/>
        <end position="203"/>
    </location>
</feature>
<reference evidence="3" key="1">
    <citation type="submission" date="2022-07" db="EMBL/GenBank/DDBJ databases">
        <title>Fungi with potential for degradation of polypropylene.</title>
        <authorList>
            <person name="Gostincar C."/>
        </authorList>
    </citation>
    <scope>NUCLEOTIDE SEQUENCE</scope>
    <source>
        <strain evidence="3">EXF-13308</strain>
    </source>
</reference>
<keyword evidence="2" id="KW-0472">Membrane</keyword>
<dbReference type="AlphaFoldDB" id="A0AA38VCY9"/>
<feature type="compositionally biased region" description="Basic and acidic residues" evidence="1">
    <location>
        <begin position="239"/>
        <end position="255"/>
    </location>
</feature>
<dbReference type="EMBL" id="JANBVO010000028">
    <property type="protein sequence ID" value="KAJ9138936.1"/>
    <property type="molecule type" value="Genomic_DNA"/>
</dbReference>
<evidence type="ECO:0000256" key="2">
    <source>
        <dbReference type="SAM" id="Phobius"/>
    </source>
</evidence>
<dbReference type="Proteomes" id="UP001174694">
    <property type="component" value="Unassembled WGS sequence"/>
</dbReference>
<proteinExistence type="predicted"/>
<accession>A0AA38VCY9</accession>
<gene>
    <name evidence="3" type="ORF">NKR23_g8293</name>
</gene>
<keyword evidence="2" id="KW-1133">Transmembrane helix</keyword>
<evidence type="ECO:0000313" key="3">
    <source>
        <dbReference type="EMBL" id="KAJ9138936.1"/>
    </source>
</evidence>
<feature type="region of interest" description="Disordered" evidence="1">
    <location>
        <begin position="86"/>
        <end position="255"/>
    </location>
</feature>
<evidence type="ECO:0000313" key="4">
    <source>
        <dbReference type="Proteomes" id="UP001174694"/>
    </source>
</evidence>
<comment type="caution">
    <text evidence="3">The sequence shown here is derived from an EMBL/GenBank/DDBJ whole genome shotgun (WGS) entry which is preliminary data.</text>
</comment>
<protein>
    <submittedName>
        <fullName evidence="3">Acid phosphatase-like protein</fullName>
    </submittedName>
</protein>
<evidence type="ECO:0000256" key="1">
    <source>
        <dbReference type="SAM" id="MobiDB-lite"/>
    </source>
</evidence>
<keyword evidence="4" id="KW-1185">Reference proteome</keyword>
<feature type="transmembrane region" description="Helical" evidence="2">
    <location>
        <begin position="6"/>
        <end position="27"/>
    </location>
</feature>
<name>A0AA38VCY9_9PEZI</name>